<dbReference type="Proteomes" id="UP000078046">
    <property type="component" value="Unassembled WGS sequence"/>
</dbReference>
<accession>A0A177B6K6</accession>
<evidence type="ECO:0000259" key="6">
    <source>
        <dbReference type="Pfam" id="PF14740"/>
    </source>
</evidence>
<protein>
    <submittedName>
        <fullName evidence="7">Dynein assembly factor 3, axonemal</fullName>
    </submittedName>
</protein>
<comment type="subcellular location">
    <subcellularLocation>
        <location evidence="4">Dynein axonemal particle</location>
    </subcellularLocation>
</comment>
<evidence type="ECO:0000259" key="5">
    <source>
        <dbReference type="Pfam" id="PF14737"/>
    </source>
</evidence>
<dbReference type="PANTHER" id="PTHR22118">
    <property type="entry name" value="DYNEIN ASSEMBLY FACTOR 3, AXONEMAL"/>
    <property type="match status" value="1"/>
</dbReference>
<evidence type="ECO:0000256" key="4">
    <source>
        <dbReference type="ARBA" id="ARBA00024190"/>
    </source>
</evidence>
<keyword evidence="8" id="KW-1185">Reference proteome</keyword>
<evidence type="ECO:0000256" key="3">
    <source>
        <dbReference type="ARBA" id="ARBA00022794"/>
    </source>
</evidence>
<dbReference type="PANTHER" id="PTHR22118:SF14">
    <property type="entry name" value="DYNEIN AXONEMAL ASSEMBLY FACTOR 3"/>
    <property type="match status" value="1"/>
</dbReference>
<feature type="domain" description="DUF4470" evidence="5">
    <location>
        <begin position="12"/>
        <end position="128"/>
    </location>
</feature>
<dbReference type="AlphaFoldDB" id="A0A177B6K6"/>
<dbReference type="OrthoDB" id="538817at2759"/>
<evidence type="ECO:0000313" key="7">
    <source>
        <dbReference type="EMBL" id="OAF69221.1"/>
    </source>
</evidence>
<feature type="domain" description="Dynein assembly factor 3 C-terminal" evidence="6">
    <location>
        <begin position="164"/>
        <end position="437"/>
    </location>
</feature>
<dbReference type="InterPro" id="IPR039304">
    <property type="entry name" value="DNAAF3"/>
</dbReference>
<proteinExistence type="inferred from homology"/>
<keyword evidence="2" id="KW-0963">Cytoplasm</keyword>
<name>A0A177B6K6_9BILA</name>
<evidence type="ECO:0000256" key="2">
    <source>
        <dbReference type="ARBA" id="ARBA00022490"/>
    </source>
</evidence>
<dbReference type="InterPro" id="IPR027974">
    <property type="entry name" value="DUF4470"/>
</dbReference>
<dbReference type="Pfam" id="PF14740">
    <property type="entry name" value="DUF4471"/>
    <property type="match status" value="1"/>
</dbReference>
<comment type="similarity">
    <text evidence="1">Belongs to the DNAAF3 family.</text>
</comment>
<dbReference type="InterPro" id="IPR028235">
    <property type="entry name" value="DNAAF3_C"/>
</dbReference>
<organism evidence="7 8">
    <name type="scientific">Intoshia linei</name>
    <dbReference type="NCBI Taxonomy" id="1819745"/>
    <lineage>
        <taxon>Eukaryota</taxon>
        <taxon>Metazoa</taxon>
        <taxon>Spiralia</taxon>
        <taxon>Lophotrochozoa</taxon>
        <taxon>Mesozoa</taxon>
        <taxon>Orthonectida</taxon>
        <taxon>Rhopaluridae</taxon>
        <taxon>Intoshia</taxon>
    </lineage>
</organism>
<sequence>MKKDGYGNISYWGFTPSIDLKDLIQCEKLNQQTPVVSVLLVSPNDLRHILKTIARNQRNNNKIKYHFYIIENSAYSLYAYARHLLLIYIIQTKTEEIGLQAYSKSLVYLKNGLEKVDLFLDLYANLFIREKSDDFLKKASSALQEFITSNICEKGLKNQLSNVNISELKYKEKDGMDRIFKGWREVIKKKQNENFDYSLYWNLRQRDYYGCRYDNREGAYDWDYFMKLKEFEKGRIGTLNYRNWRETGNAFLNDIQKPKINKTQLSIRMFDFNNEKVYRQGYWGDIVTGPFITFGIETENSKLIKMSENQHSKNGSPITEHNILSLFYELYSGNVLNTEVDKFEDTQNYKSDYEITFLSTNNIEKMNKTKKYSNFFDIIYLSASEFPSITKIESISKIHSRVIIEKLKFVLDVNKDQLKNVEETIEKTLENSLFKTCNENIPQNILDNNYIYEKYK</sequence>
<comment type="caution">
    <text evidence="7">The sequence shown here is derived from an EMBL/GenBank/DDBJ whole genome shotgun (WGS) entry which is preliminary data.</text>
</comment>
<dbReference type="Pfam" id="PF14737">
    <property type="entry name" value="DUF4470"/>
    <property type="match status" value="1"/>
</dbReference>
<dbReference type="GO" id="GO:0070286">
    <property type="term" value="P:axonemal dynein complex assembly"/>
    <property type="evidence" value="ECO:0007669"/>
    <property type="project" value="InterPro"/>
</dbReference>
<dbReference type="GO" id="GO:0120293">
    <property type="term" value="C:dynein axonemal particle"/>
    <property type="evidence" value="ECO:0007669"/>
    <property type="project" value="UniProtKB-SubCell"/>
</dbReference>
<evidence type="ECO:0000256" key="1">
    <source>
        <dbReference type="ARBA" id="ARBA00010449"/>
    </source>
</evidence>
<reference evidence="7 8" key="1">
    <citation type="submission" date="2016-04" db="EMBL/GenBank/DDBJ databases">
        <title>The genome of Intoshia linei affirms orthonectids as highly simplified spiralians.</title>
        <authorList>
            <person name="Mikhailov K.V."/>
            <person name="Slusarev G.S."/>
            <person name="Nikitin M.A."/>
            <person name="Logacheva M.D."/>
            <person name="Penin A."/>
            <person name="Aleoshin V."/>
            <person name="Panchin Y.V."/>
        </authorList>
    </citation>
    <scope>NUCLEOTIDE SEQUENCE [LARGE SCALE GENOMIC DNA]</scope>
    <source>
        <strain evidence="7">Intl2013</strain>
        <tissue evidence="7">Whole animal</tissue>
    </source>
</reference>
<dbReference type="GO" id="GO:0044458">
    <property type="term" value="P:motile cilium assembly"/>
    <property type="evidence" value="ECO:0007669"/>
    <property type="project" value="TreeGrafter"/>
</dbReference>
<dbReference type="EMBL" id="LWCA01000317">
    <property type="protein sequence ID" value="OAF69221.1"/>
    <property type="molecule type" value="Genomic_DNA"/>
</dbReference>
<gene>
    <name evidence="7" type="ORF">A3Q56_03043</name>
</gene>
<keyword evidence="3" id="KW-0970">Cilium biogenesis/degradation</keyword>
<evidence type="ECO:0000313" key="8">
    <source>
        <dbReference type="Proteomes" id="UP000078046"/>
    </source>
</evidence>